<feature type="region of interest" description="Disordered" evidence="20">
    <location>
        <begin position="214"/>
        <end position="247"/>
    </location>
</feature>
<feature type="compositionally biased region" description="Basic and acidic residues" evidence="20">
    <location>
        <begin position="236"/>
        <end position="247"/>
    </location>
</feature>
<evidence type="ECO:0000256" key="16">
    <source>
        <dbReference type="ARBA" id="ARBA00047493"/>
    </source>
</evidence>
<organism evidence="22 23">
    <name type="scientific">Halobiforma nitratireducens JCM 10879</name>
    <dbReference type="NCBI Taxonomy" id="1227454"/>
    <lineage>
        <taxon>Archaea</taxon>
        <taxon>Methanobacteriati</taxon>
        <taxon>Methanobacteriota</taxon>
        <taxon>Stenosarchaea group</taxon>
        <taxon>Halobacteria</taxon>
        <taxon>Halobacteriales</taxon>
        <taxon>Natrialbaceae</taxon>
        <taxon>Halobiforma</taxon>
    </lineage>
</organism>
<dbReference type="Pfam" id="PF08245">
    <property type="entry name" value="Mur_ligase_M"/>
    <property type="match status" value="1"/>
</dbReference>
<dbReference type="PANTHER" id="PTHR20941:SF1">
    <property type="entry name" value="FOLIC ACID SYNTHESIS PROTEIN FOL1"/>
    <property type="match status" value="1"/>
</dbReference>
<dbReference type="PROSITE" id="PS00793">
    <property type="entry name" value="DHPS_2"/>
    <property type="match status" value="1"/>
</dbReference>
<dbReference type="Proteomes" id="UP000011607">
    <property type="component" value="Unassembled WGS sequence"/>
</dbReference>
<evidence type="ECO:0000256" key="8">
    <source>
        <dbReference type="ARBA" id="ARBA00022598"/>
    </source>
</evidence>
<proteinExistence type="inferred from homology"/>
<feature type="domain" description="Pterin-binding" evidence="21">
    <location>
        <begin position="622"/>
        <end position="874"/>
    </location>
</feature>
<dbReference type="Gene3D" id="3.90.190.20">
    <property type="entry name" value="Mur ligase, C-terminal domain"/>
    <property type="match status" value="1"/>
</dbReference>
<name>M0MIV6_9EURY</name>
<evidence type="ECO:0000256" key="15">
    <source>
        <dbReference type="ARBA" id="ARBA00023268"/>
    </source>
</evidence>
<dbReference type="PROSITE" id="PS01012">
    <property type="entry name" value="FOLYLPOLYGLU_SYNT_2"/>
    <property type="match status" value="1"/>
</dbReference>
<evidence type="ECO:0000256" key="2">
    <source>
        <dbReference type="ARBA" id="ARBA00001946"/>
    </source>
</evidence>
<keyword evidence="12" id="KW-0067">ATP-binding</keyword>
<keyword evidence="9" id="KW-0808">Transferase</keyword>
<dbReference type="GO" id="GO:0005524">
    <property type="term" value="F:ATP binding"/>
    <property type="evidence" value="ECO:0007669"/>
    <property type="project" value="UniProtKB-KW"/>
</dbReference>
<dbReference type="Gene3D" id="3.20.20.20">
    <property type="entry name" value="Dihydropteroate synthase-like"/>
    <property type="match status" value="1"/>
</dbReference>
<evidence type="ECO:0000256" key="19">
    <source>
        <dbReference type="ARBA" id="ARBA00068433"/>
    </source>
</evidence>
<dbReference type="InterPro" id="IPR000489">
    <property type="entry name" value="Pterin-binding_dom"/>
</dbReference>
<evidence type="ECO:0000256" key="17">
    <source>
        <dbReference type="ARBA" id="ARBA00057011"/>
    </source>
</evidence>
<keyword evidence="8" id="KW-0436">Ligase</keyword>
<evidence type="ECO:0000256" key="10">
    <source>
        <dbReference type="ARBA" id="ARBA00022723"/>
    </source>
</evidence>
<dbReference type="OrthoDB" id="75177at2157"/>
<dbReference type="InterPro" id="IPR036615">
    <property type="entry name" value="Mur_ligase_C_dom_sf"/>
</dbReference>
<evidence type="ECO:0000256" key="13">
    <source>
        <dbReference type="ARBA" id="ARBA00022842"/>
    </source>
</evidence>
<dbReference type="Pfam" id="PF00809">
    <property type="entry name" value="Pterin_bind"/>
    <property type="match status" value="1"/>
</dbReference>
<evidence type="ECO:0000256" key="11">
    <source>
        <dbReference type="ARBA" id="ARBA00022741"/>
    </source>
</evidence>
<evidence type="ECO:0000256" key="18">
    <source>
        <dbReference type="ARBA" id="ARBA00060901"/>
    </source>
</evidence>
<evidence type="ECO:0000313" key="22">
    <source>
        <dbReference type="EMBL" id="EMA44659.1"/>
    </source>
</evidence>
<dbReference type="FunFam" id="3.40.1190.10:FF:000011">
    <property type="entry name" value="Folylpolyglutamate synthase/dihydrofolate synthase"/>
    <property type="match status" value="1"/>
</dbReference>
<evidence type="ECO:0000256" key="4">
    <source>
        <dbReference type="ARBA" id="ARBA00005150"/>
    </source>
</evidence>
<evidence type="ECO:0000256" key="3">
    <source>
        <dbReference type="ARBA" id="ARBA00004763"/>
    </source>
</evidence>
<dbReference type="eggNOG" id="arCOG02817">
    <property type="taxonomic scope" value="Archaea"/>
</dbReference>
<evidence type="ECO:0000256" key="1">
    <source>
        <dbReference type="ARBA" id="ARBA00000012"/>
    </source>
</evidence>
<evidence type="ECO:0000256" key="14">
    <source>
        <dbReference type="ARBA" id="ARBA00022909"/>
    </source>
</evidence>
<keyword evidence="14" id="KW-0289">Folate biosynthesis</keyword>
<dbReference type="NCBIfam" id="TIGR01496">
    <property type="entry name" value="DHPS"/>
    <property type="match status" value="1"/>
</dbReference>
<dbReference type="NCBIfam" id="TIGR01499">
    <property type="entry name" value="folC"/>
    <property type="match status" value="1"/>
</dbReference>
<evidence type="ECO:0000313" key="23">
    <source>
        <dbReference type="Proteomes" id="UP000011607"/>
    </source>
</evidence>
<dbReference type="GO" id="GO:0004156">
    <property type="term" value="F:dihydropteroate synthase activity"/>
    <property type="evidence" value="ECO:0007669"/>
    <property type="project" value="UniProtKB-EC"/>
</dbReference>
<dbReference type="SUPFAM" id="SSF53244">
    <property type="entry name" value="MurD-like peptide ligases, peptide-binding domain"/>
    <property type="match status" value="1"/>
</dbReference>
<dbReference type="InterPro" id="IPR004101">
    <property type="entry name" value="Mur_ligase_C"/>
</dbReference>
<dbReference type="PATRIC" id="fig|1227454.3.peg.570"/>
<accession>M0MIV6</accession>
<dbReference type="Gene3D" id="3.40.1190.10">
    <property type="entry name" value="Mur-like, catalytic domain"/>
    <property type="match status" value="1"/>
</dbReference>
<sequence>MEYHEAADFCFGLRRFRPKPGTESTARLLAHLENPHEGVDFVQVAGSNGKGSTARMLERTLREAGLSVGLYTSPHLEDLRERIRVDGRKIPRSAVTAYVEAVQEYVTERAADGESPTFFEVMTGMALWHFGRSDVDVAVLEVGIGGRYDATSVVDPVASAVTSVTLEHTGIIGETETEIAADKAHVAPDAAPLVTGVTGDPLETIRSVAGEVVTVGRDADGGSDGDSDSDSNGATEPEHPDVCVSYDGRRNHTEAAVSIAADDWDLETRIPLPGTHQAENAGIAATLARQVADVSTTDLARGLRSAHWPGRFEVMDTEPLVVLDGAHNPGACETVAETLATYDYDDLLLVVGAMHDKDHRSMAEALPTPATVFAAEPPLDRAEDREVLARVFENTGAEEVATEASVQDALAAALETAEADDCVLVAGSLFAVAEARSRWTVDGVPKRIRDLEDARETLADANVPDESAARTADNAVHRVVKTNLGYRQAQHLKEELLRLGGDCALSGHGHSPGNDDERVDAVLMGTLAQFEALLESIEADSGPDGVTDVGRELRSTLDLEADSSGIVVGSESESESESESGSGSGSRSESTSTSPADTVDRGTPTGTDEAATTDRWPWHDRTAIMGILNVTPDSFHDGGEYDALEDAVARAEGMVEAGADVIDVGGESTRPGADPVPIEEEIDRVVPVIERIRELGLDVHVSIDTRKAAVADAALEAGADIVNDVSGLEDPEMRFVAADHDAGLVVMHSIDTPVVPDRDVTYDDVVEDVIDQLAERILLAEKAGLDRENVVVDPGLGFGKSPRESFELLGRTDELRALDCPILIGHSHKSMFGHVDRDAGDRREATVAATAIAADRGADIVRVHDVPENVAAVRTALAAGDSERFEW</sequence>
<comment type="similarity">
    <text evidence="18">In the N-terminal section; belongs to the folylpolyglutamate synthase family.</text>
</comment>
<feature type="region of interest" description="Disordered" evidence="20">
    <location>
        <begin position="556"/>
        <end position="617"/>
    </location>
</feature>
<dbReference type="GO" id="GO:0046656">
    <property type="term" value="P:folic acid biosynthetic process"/>
    <property type="evidence" value="ECO:0007669"/>
    <property type="project" value="UniProtKB-KW"/>
</dbReference>
<keyword evidence="15" id="KW-0511">Multifunctional enzyme</keyword>
<evidence type="ECO:0000256" key="7">
    <source>
        <dbReference type="ARBA" id="ARBA00013025"/>
    </source>
</evidence>
<evidence type="ECO:0000256" key="6">
    <source>
        <dbReference type="ARBA" id="ARBA00012458"/>
    </source>
</evidence>
<dbReference type="PANTHER" id="PTHR20941">
    <property type="entry name" value="FOLATE SYNTHESIS PROTEINS"/>
    <property type="match status" value="1"/>
</dbReference>
<dbReference type="InterPro" id="IPR013221">
    <property type="entry name" value="Mur_ligase_cen"/>
</dbReference>
<dbReference type="CDD" id="cd00739">
    <property type="entry name" value="DHPS"/>
    <property type="match status" value="1"/>
</dbReference>
<comment type="catalytic activity">
    <reaction evidence="1">
        <text>(7,8-dihydropterin-6-yl)methyl diphosphate + 4-aminobenzoate = 7,8-dihydropteroate + diphosphate</text>
        <dbReference type="Rhea" id="RHEA:19949"/>
        <dbReference type="ChEBI" id="CHEBI:17836"/>
        <dbReference type="ChEBI" id="CHEBI:17839"/>
        <dbReference type="ChEBI" id="CHEBI:33019"/>
        <dbReference type="ChEBI" id="CHEBI:72950"/>
        <dbReference type="EC" id="2.5.1.15"/>
    </reaction>
</comment>
<dbReference type="PROSITE" id="PS00792">
    <property type="entry name" value="DHPS_1"/>
    <property type="match status" value="1"/>
</dbReference>
<keyword evidence="13" id="KW-0460">Magnesium</keyword>
<evidence type="ECO:0000256" key="20">
    <source>
        <dbReference type="SAM" id="MobiDB-lite"/>
    </source>
</evidence>
<comment type="similarity">
    <text evidence="5">In the C-terminal section; belongs to the DHPS family.</text>
</comment>
<dbReference type="STRING" id="1227454.C446_02877"/>
<dbReference type="AlphaFoldDB" id="M0MIV6"/>
<protein>
    <recommendedName>
        <fullName evidence="19">Probable bifunctional folylpolyglutamate synthase/dihydropteroate synthase</fullName>
        <ecNumber evidence="6">2.5.1.15</ecNumber>
        <ecNumber evidence="7">6.3.2.17</ecNumber>
    </recommendedName>
</protein>
<evidence type="ECO:0000256" key="9">
    <source>
        <dbReference type="ARBA" id="ARBA00022679"/>
    </source>
</evidence>
<reference evidence="22 23" key="1">
    <citation type="journal article" date="2014" name="PLoS Genet.">
        <title>Phylogenetically driven sequencing of extremely halophilic archaea reveals strategies for static and dynamic osmo-response.</title>
        <authorList>
            <person name="Becker E.A."/>
            <person name="Seitzer P.M."/>
            <person name="Tritt A."/>
            <person name="Larsen D."/>
            <person name="Krusor M."/>
            <person name="Yao A.I."/>
            <person name="Wu D."/>
            <person name="Madern D."/>
            <person name="Eisen J.A."/>
            <person name="Darling A.E."/>
            <person name="Facciotti M.T."/>
        </authorList>
    </citation>
    <scope>NUCLEOTIDE SEQUENCE [LARGE SCALE GENOMIC DNA]</scope>
    <source>
        <strain evidence="22 23">JCM 10879</strain>
    </source>
</reference>
<dbReference type="EC" id="2.5.1.15" evidence="6"/>
<dbReference type="GO" id="GO:0046654">
    <property type="term" value="P:tetrahydrofolate biosynthetic process"/>
    <property type="evidence" value="ECO:0007669"/>
    <property type="project" value="TreeGrafter"/>
</dbReference>
<comment type="caution">
    <text evidence="22">The sequence shown here is derived from an EMBL/GenBank/DDBJ whole genome shotgun (WGS) entry which is preliminary data.</text>
</comment>
<comment type="cofactor">
    <cofactor evidence="2">
        <name>Mg(2+)</name>
        <dbReference type="ChEBI" id="CHEBI:18420"/>
    </cofactor>
</comment>
<evidence type="ECO:0000256" key="5">
    <source>
        <dbReference type="ARBA" id="ARBA00009951"/>
    </source>
</evidence>
<dbReference type="InterPro" id="IPR006390">
    <property type="entry name" value="DHP_synth_dom"/>
</dbReference>
<feature type="compositionally biased region" description="Low complexity" evidence="20">
    <location>
        <begin position="579"/>
        <end position="594"/>
    </location>
</feature>
<dbReference type="InterPro" id="IPR045031">
    <property type="entry name" value="DHP_synth-like"/>
</dbReference>
<comment type="function">
    <text evidence="17">Can complement an H.volcanii mutant strain that is thymidine auxotroph because it lacks the two dihydrofolate reductase genes encoded by hdrA and hdrB.</text>
</comment>
<dbReference type="PROSITE" id="PS50972">
    <property type="entry name" value="PTERIN_BINDING"/>
    <property type="match status" value="1"/>
</dbReference>
<dbReference type="EMBL" id="AOMA01000024">
    <property type="protein sequence ID" value="EMA44659.1"/>
    <property type="molecule type" value="Genomic_DNA"/>
</dbReference>
<gene>
    <name evidence="22" type="ORF">C446_02877</name>
</gene>
<dbReference type="SUPFAM" id="SSF51717">
    <property type="entry name" value="Dihydropteroate synthetase-like"/>
    <property type="match status" value="1"/>
</dbReference>
<keyword evidence="10" id="KW-0479">Metal-binding</keyword>
<dbReference type="EC" id="6.3.2.17" evidence="7"/>
<dbReference type="RefSeq" id="WP_006671542.1">
    <property type="nucleotide sequence ID" value="NZ_AOMA01000024.1"/>
</dbReference>
<dbReference type="SUPFAM" id="SSF53623">
    <property type="entry name" value="MurD-like peptide ligases, catalytic domain"/>
    <property type="match status" value="1"/>
</dbReference>
<evidence type="ECO:0000259" key="21">
    <source>
        <dbReference type="PROSITE" id="PS50972"/>
    </source>
</evidence>
<dbReference type="GO" id="GO:0004326">
    <property type="term" value="F:tetrahydrofolylpolyglutamate synthase activity"/>
    <property type="evidence" value="ECO:0007669"/>
    <property type="project" value="UniProtKB-EC"/>
</dbReference>
<dbReference type="InterPro" id="IPR001645">
    <property type="entry name" value="Folylpolyglutamate_synth"/>
</dbReference>
<dbReference type="InterPro" id="IPR011005">
    <property type="entry name" value="Dihydropteroate_synth-like_sf"/>
</dbReference>
<dbReference type="Pfam" id="PF02875">
    <property type="entry name" value="Mur_ligase_C"/>
    <property type="match status" value="1"/>
</dbReference>
<dbReference type="GO" id="GO:0046872">
    <property type="term" value="F:metal ion binding"/>
    <property type="evidence" value="ECO:0007669"/>
    <property type="project" value="UniProtKB-KW"/>
</dbReference>
<evidence type="ECO:0000256" key="12">
    <source>
        <dbReference type="ARBA" id="ARBA00022840"/>
    </source>
</evidence>
<keyword evidence="11" id="KW-0547">Nucleotide-binding</keyword>
<comment type="pathway">
    <text evidence="3">Cofactor biosynthesis; tetrahydrofolate biosynthesis; 7,8-dihydrofolate from 2-amino-4-hydroxy-6-hydroxymethyl-7,8-dihydropteridine diphosphate and 4-aminobenzoate: step 1/2.</text>
</comment>
<keyword evidence="23" id="KW-1185">Reference proteome</keyword>
<comment type="catalytic activity">
    <reaction evidence="16">
        <text>(6S)-5,6,7,8-tetrahydrofolyl-(gamma-L-Glu)(n) + L-glutamate + ATP = (6S)-5,6,7,8-tetrahydrofolyl-(gamma-L-Glu)(n+1) + ADP + phosphate + H(+)</text>
        <dbReference type="Rhea" id="RHEA:10580"/>
        <dbReference type="Rhea" id="RHEA-COMP:14738"/>
        <dbReference type="Rhea" id="RHEA-COMP:14740"/>
        <dbReference type="ChEBI" id="CHEBI:15378"/>
        <dbReference type="ChEBI" id="CHEBI:29985"/>
        <dbReference type="ChEBI" id="CHEBI:30616"/>
        <dbReference type="ChEBI" id="CHEBI:43474"/>
        <dbReference type="ChEBI" id="CHEBI:141005"/>
        <dbReference type="ChEBI" id="CHEBI:456216"/>
        <dbReference type="EC" id="6.3.2.17"/>
    </reaction>
</comment>
<comment type="pathway">
    <text evidence="4">Cofactor biosynthesis; tetrahydrofolylpolyglutamate biosynthesis.</text>
</comment>
<dbReference type="InterPro" id="IPR036565">
    <property type="entry name" value="Mur-like_cat_sf"/>
</dbReference>
<dbReference type="InterPro" id="IPR018109">
    <property type="entry name" value="Folylpolyglutamate_synth_CS"/>
</dbReference>